<dbReference type="Proteomes" id="UP000284177">
    <property type="component" value="Unassembled WGS sequence"/>
</dbReference>
<evidence type="ECO:0008006" key="7">
    <source>
        <dbReference type="Google" id="ProtNLM"/>
    </source>
</evidence>
<comment type="similarity">
    <text evidence="4">Belongs to the HepT RNase toxin family.</text>
</comment>
<evidence type="ECO:0000256" key="2">
    <source>
        <dbReference type="ARBA" id="ARBA00022722"/>
    </source>
</evidence>
<keyword evidence="2" id="KW-0540">Nuclease</keyword>
<evidence type="ECO:0000313" key="5">
    <source>
        <dbReference type="EMBL" id="RKD32296.1"/>
    </source>
</evidence>
<dbReference type="GO" id="GO:0016787">
    <property type="term" value="F:hydrolase activity"/>
    <property type="evidence" value="ECO:0007669"/>
    <property type="project" value="UniProtKB-KW"/>
</dbReference>
<dbReference type="InterPro" id="IPR008201">
    <property type="entry name" value="HepT-like"/>
</dbReference>
<protein>
    <recommendedName>
        <fullName evidence="7">DUF86 domain-containing protein</fullName>
    </recommendedName>
</protein>
<proteinExistence type="inferred from homology"/>
<evidence type="ECO:0000256" key="1">
    <source>
        <dbReference type="ARBA" id="ARBA00022649"/>
    </source>
</evidence>
<dbReference type="EMBL" id="MCIB01000012">
    <property type="protein sequence ID" value="RKD32296.1"/>
    <property type="molecule type" value="Genomic_DNA"/>
</dbReference>
<sequence>MVNRNVIIRRIQKAQEYLDFLKQIKNEYNLKEFKSDPKVYGSSERFLHLAIEALMDIGNHIIADENLGKVEYYSDIPKILYENKYIGEELRDVFIKIIGFRNILVHDYIDINLDLVFEVIDKNLTDIEEIIKEYGKLI</sequence>
<comment type="caution">
    <text evidence="5">The sequence shown here is derived from an EMBL/GenBank/DDBJ whole genome shotgun (WGS) entry which is preliminary data.</text>
</comment>
<accession>A0A419T4E4</accession>
<dbReference type="AlphaFoldDB" id="A0A419T4E4"/>
<gene>
    <name evidence="5" type="ORF">BET03_03015</name>
</gene>
<evidence type="ECO:0000256" key="3">
    <source>
        <dbReference type="ARBA" id="ARBA00022801"/>
    </source>
</evidence>
<evidence type="ECO:0000313" key="6">
    <source>
        <dbReference type="Proteomes" id="UP000284177"/>
    </source>
</evidence>
<keyword evidence="3" id="KW-0378">Hydrolase</keyword>
<dbReference type="GO" id="GO:0110001">
    <property type="term" value="C:toxin-antitoxin complex"/>
    <property type="evidence" value="ECO:0007669"/>
    <property type="project" value="InterPro"/>
</dbReference>
<dbReference type="NCBIfam" id="NF047751">
    <property type="entry name" value="HepT_toxin"/>
    <property type="match status" value="1"/>
</dbReference>
<name>A0A419T4E4_9FIRM</name>
<organism evidence="5 6">
    <name type="scientific">Thermohalobacter berrensis</name>
    <dbReference type="NCBI Taxonomy" id="99594"/>
    <lineage>
        <taxon>Bacteria</taxon>
        <taxon>Bacillati</taxon>
        <taxon>Bacillota</taxon>
        <taxon>Tissierellia</taxon>
        <taxon>Tissierellales</taxon>
        <taxon>Thermohalobacteraceae</taxon>
        <taxon>Thermohalobacter</taxon>
    </lineage>
</organism>
<dbReference type="InterPro" id="IPR037038">
    <property type="entry name" value="HepT-like_sf"/>
</dbReference>
<dbReference type="PANTHER" id="PTHR33397">
    <property type="entry name" value="UPF0331 PROTEIN YUTE"/>
    <property type="match status" value="1"/>
</dbReference>
<dbReference type="Pfam" id="PF01934">
    <property type="entry name" value="HepT-like"/>
    <property type="match status" value="1"/>
</dbReference>
<keyword evidence="6" id="KW-1185">Reference proteome</keyword>
<dbReference type="OrthoDB" id="9796612at2"/>
<evidence type="ECO:0000256" key="4">
    <source>
        <dbReference type="ARBA" id="ARBA00024207"/>
    </source>
</evidence>
<dbReference type="Gene3D" id="1.20.120.580">
    <property type="entry name" value="bsu32300-like"/>
    <property type="match status" value="1"/>
</dbReference>
<keyword evidence="1" id="KW-1277">Toxin-antitoxin system</keyword>
<dbReference type="PANTHER" id="PTHR33397:SF5">
    <property type="entry name" value="RNASE YUTE-RELATED"/>
    <property type="match status" value="1"/>
</dbReference>
<dbReference type="GO" id="GO:0004540">
    <property type="term" value="F:RNA nuclease activity"/>
    <property type="evidence" value="ECO:0007669"/>
    <property type="project" value="InterPro"/>
</dbReference>
<reference evidence="5 6" key="1">
    <citation type="submission" date="2016-08" db="EMBL/GenBank/DDBJ databases">
        <title>Novel Firmicutes and Novel Genomes.</title>
        <authorList>
            <person name="Poppleton D.I."/>
            <person name="Gribaldo S."/>
        </authorList>
    </citation>
    <scope>NUCLEOTIDE SEQUENCE [LARGE SCALE GENOMIC DNA]</scope>
    <source>
        <strain evidence="5 6">CTT3</strain>
    </source>
</reference>
<dbReference type="InterPro" id="IPR052379">
    <property type="entry name" value="Type_VII_TA_RNase"/>
</dbReference>
<dbReference type="RefSeq" id="WP_120168721.1">
    <property type="nucleotide sequence ID" value="NZ_MCIB01000012.1"/>
</dbReference>